<dbReference type="SMART" id="SM00192">
    <property type="entry name" value="LDLa"/>
    <property type="match status" value="4"/>
</dbReference>
<keyword evidence="2" id="KW-1133">Transmembrane helix</keyword>
<proteinExistence type="predicted"/>
<dbReference type="PANTHER" id="PTHR22722">
    <property type="entry name" value="LOW-DENSITY LIPOPROTEIN RECEPTOR-RELATED PROTEIN 2-RELATED"/>
    <property type="match status" value="1"/>
</dbReference>
<sequence>MDLWFLGIGESCHEDADCSMANAYCHRKLEGNSVCTCDIAYTPSSDRSRCLPTYRGLLSPASLGYPCHAHLQCQLADPNSICSHGICDCVTSRNSMCSAKNTGCPKHTFQCESDGKCISWFFVCDSKKDCADGSDEICNYESSECPPQAFQCDLKPFYSNTTGKVRDDVRKGVKCISRSRVCDGHKDCPGGSDEYGCTGRDTCPPGTFQCATTKECLPEFRFCNAIADCKDMSDESEKKCRVEFQPSEFCPFRCDNGLCRSSAVVCSGVDGCGDNSDEKNCQVCRCPRGVPMTYKKHKKVL</sequence>
<keyword evidence="1" id="KW-0812">Transmembrane</keyword>
<keyword evidence="2" id="KW-0472">Membrane</keyword>
<evidence type="ECO:0000313" key="6">
    <source>
        <dbReference type="Proteomes" id="UP000708208"/>
    </source>
</evidence>
<dbReference type="PROSITE" id="PS50068">
    <property type="entry name" value="LDLRA_2"/>
    <property type="match status" value="4"/>
</dbReference>
<keyword evidence="6" id="KW-1185">Reference proteome</keyword>
<evidence type="ECO:0000256" key="1">
    <source>
        <dbReference type="ARBA" id="ARBA00022692"/>
    </source>
</evidence>
<evidence type="ECO:0000313" key="5">
    <source>
        <dbReference type="EMBL" id="CAG7816273.1"/>
    </source>
</evidence>
<evidence type="ECO:0000256" key="3">
    <source>
        <dbReference type="ARBA" id="ARBA00023157"/>
    </source>
</evidence>
<dbReference type="AlphaFoldDB" id="A0A8J2L637"/>
<protein>
    <submittedName>
        <fullName evidence="5">Uncharacterized protein</fullName>
    </submittedName>
</protein>
<feature type="disulfide bond" evidence="4">
    <location>
        <begin position="182"/>
        <end position="197"/>
    </location>
</feature>
<name>A0A8J2L637_9HEXA</name>
<feature type="disulfide bond" evidence="4">
    <location>
        <begin position="266"/>
        <end position="281"/>
    </location>
</feature>
<comment type="caution">
    <text evidence="4">Lacks conserved residue(s) required for the propagation of feature annotation.</text>
</comment>
<dbReference type="EMBL" id="CAJVCH010365716">
    <property type="protein sequence ID" value="CAG7816273.1"/>
    <property type="molecule type" value="Genomic_DNA"/>
</dbReference>
<evidence type="ECO:0000256" key="2">
    <source>
        <dbReference type="ARBA" id="ARBA00022989"/>
    </source>
</evidence>
<gene>
    <name evidence="5" type="ORF">AFUS01_LOCUS26900</name>
</gene>
<reference evidence="5" key="1">
    <citation type="submission" date="2021-06" db="EMBL/GenBank/DDBJ databases">
        <authorList>
            <person name="Hodson N. C."/>
            <person name="Mongue J. A."/>
            <person name="Jaron S. K."/>
        </authorList>
    </citation>
    <scope>NUCLEOTIDE SEQUENCE</scope>
</reference>
<keyword evidence="3 4" id="KW-1015">Disulfide bond</keyword>
<dbReference type="InterPro" id="IPR051221">
    <property type="entry name" value="LDLR-related"/>
</dbReference>
<accession>A0A8J2L637</accession>
<feature type="disulfide bond" evidence="4">
    <location>
        <begin position="254"/>
        <end position="272"/>
    </location>
</feature>
<dbReference type="GO" id="GO:0043235">
    <property type="term" value="C:receptor complex"/>
    <property type="evidence" value="ECO:0007669"/>
    <property type="project" value="TreeGrafter"/>
</dbReference>
<organism evidence="5 6">
    <name type="scientific">Allacma fusca</name>
    <dbReference type="NCBI Taxonomy" id="39272"/>
    <lineage>
        <taxon>Eukaryota</taxon>
        <taxon>Metazoa</taxon>
        <taxon>Ecdysozoa</taxon>
        <taxon>Arthropoda</taxon>
        <taxon>Hexapoda</taxon>
        <taxon>Collembola</taxon>
        <taxon>Symphypleona</taxon>
        <taxon>Sminthuridae</taxon>
        <taxon>Allacma</taxon>
    </lineage>
</organism>
<dbReference type="Proteomes" id="UP000708208">
    <property type="component" value="Unassembled WGS sequence"/>
</dbReference>
<dbReference type="OrthoDB" id="9991628at2759"/>
<dbReference type="InterPro" id="IPR002172">
    <property type="entry name" value="LDrepeatLR_classA_rpt"/>
</dbReference>
<evidence type="ECO:0000256" key="4">
    <source>
        <dbReference type="PROSITE-ProRule" id="PRU00124"/>
    </source>
</evidence>
<dbReference type="GO" id="GO:0005886">
    <property type="term" value="C:plasma membrane"/>
    <property type="evidence" value="ECO:0007669"/>
    <property type="project" value="TreeGrafter"/>
</dbReference>
<comment type="caution">
    <text evidence="5">The sequence shown here is derived from an EMBL/GenBank/DDBJ whole genome shotgun (WGS) entry which is preliminary data.</text>
</comment>
<dbReference type="CDD" id="cd00112">
    <property type="entry name" value="LDLa"/>
    <property type="match status" value="4"/>
</dbReference>
<dbReference type="PROSITE" id="PS01209">
    <property type="entry name" value="LDLRA_1"/>
    <property type="match status" value="3"/>
</dbReference>
<dbReference type="Pfam" id="PF00057">
    <property type="entry name" value="Ldl_recept_a"/>
    <property type="match status" value="3"/>
</dbReference>
<dbReference type="InterPro" id="IPR023415">
    <property type="entry name" value="LDLR_class-A_CS"/>
</dbReference>